<dbReference type="Pfam" id="PF10502">
    <property type="entry name" value="Peptidase_S26"/>
    <property type="match status" value="2"/>
</dbReference>
<dbReference type="InterPro" id="IPR000223">
    <property type="entry name" value="Pept_S26A_signal_pept_1"/>
</dbReference>
<evidence type="ECO:0000259" key="5">
    <source>
        <dbReference type="Pfam" id="PF10502"/>
    </source>
</evidence>
<keyword evidence="3" id="KW-0645">Protease</keyword>
<keyword evidence="7" id="KW-1185">Reference proteome</keyword>
<feature type="domain" description="Peptidase S26" evidence="5">
    <location>
        <begin position="2"/>
        <end position="79"/>
    </location>
</feature>
<organism evidence="6 7">
    <name type="scientific">Paractinoplanes lichenicola</name>
    <dbReference type="NCBI Taxonomy" id="2802976"/>
    <lineage>
        <taxon>Bacteria</taxon>
        <taxon>Bacillati</taxon>
        <taxon>Actinomycetota</taxon>
        <taxon>Actinomycetes</taxon>
        <taxon>Micromonosporales</taxon>
        <taxon>Micromonosporaceae</taxon>
        <taxon>Paractinoplanes</taxon>
    </lineage>
</organism>
<dbReference type="Gene3D" id="2.10.109.10">
    <property type="entry name" value="Umud Fragment, subunit A"/>
    <property type="match status" value="1"/>
</dbReference>
<evidence type="ECO:0000256" key="1">
    <source>
        <dbReference type="ARBA" id="ARBA00004401"/>
    </source>
</evidence>
<feature type="domain" description="Peptidase S26" evidence="5">
    <location>
        <begin position="86"/>
        <end position="126"/>
    </location>
</feature>
<dbReference type="InterPro" id="IPR019533">
    <property type="entry name" value="Peptidase_S26"/>
</dbReference>
<dbReference type="InterPro" id="IPR019756">
    <property type="entry name" value="Pept_S26A_signal_pept_1_Ser-AS"/>
</dbReference>
<protein>
    <submittedName>
        <fullName evidence="6">S26 family signal peptidase</fullName>
    </submittedName>
</protein>
<dbReference type="EMBL" id="JAENHO010000013">
    <property type="protein sequence ID" value="MBL7260290.1"/>
    <property type="molecule type" value="Genomic_DNA"/>
</dbReference>
<dbReference type="InterPro" id="IPR036286">
    <property type="entry name" value="LexA/Signal_pep-like_sf"/>
</dbReference>
<gene>
    <name evidence="6" type="ORF">JKJ07_38930</name>
</gene>
<dbReference type="PANTHER" id="PTHR43390:SF1">
    <property type="entry name" value="CHLOROPLAST PROCESSING PEPTIDASE"/>
    <property type="match status" value="1"/>
</dbReference>
<evidence type="ECO:0000256" key="2">
    <source>
        <dbReference type="ARBA" id="ARBA00009370"/>
    </source>
</evidence>
<evidence type="ECO:0000313" key="6">
    <source>
        <dbReference type="EMBL" id="MBL7260290.1"/>
    </source>
</evidence>
<name>A0ABS1W0Q5_9ACTN</name>
<proteinExistence type="inferred from homology"/>
<dbReference type="CDD" id="cd06530">
    <property type="entry name" value="S26_SPase_I"/>
    <property type="match status" value="1"/>
</dbReference>
<comment type="caution">
    <text evidence="6">The sequence shown here is derived from an EMBL/GenBank/DDBJ whole genome shotgun (WGS) entry which is preliminary data.</text>
</comment>
<reference evidence="6 7" key="1">
    <citation type="submission" date="2021-01" db="EMBL/GenBank/DDBJ databases">
        <title>Actinoplanes sp. nov. LDG1-01 isolated from lichen.</title>
        <authorList>
            <person name="Saeng-In P."/>
            <person name="Phongsopitanun W."/>
            <person name="Kanchanasin P."/>
            <person name="Yuki M."/>
            <person name="Kudo T."/>
            <person name="Ohkuma M."/>
            <person name="Tanasupawat S."/>
        </authorList>
    </citation>
    <scope>NUCLEOTIDE SEQUENCE [LARGE SCALE GENOMIC DNA]</scope>
    <source>
        <strain evidence="6 7">LDG1-01</strain>
    </source>
</reference>
<dbReference type="PROSITE" id="PS00501">
    <property type="entry name" value="SPASE_I_1"/>
    <property type="match status" value="1"/>
</dbReference>
<evidence type="ECO:0000313" key="7">
    <source>
        <dbReference type="Proteomes" id="UP000598996"/>
    </source>
</evidence>
<comment type="similarity">
    <text evidence="2">Belongs to the peptidase S26 family.</text>
</comment>
<dbReference type="SUPFAM" id="SSF51306">
    <property type="entry name" value="LexA/Signal peptidase"/>
    <property type="match status" value="1"/>
</dbReference>
<dbReference type="PANTHER" id="PTHR43390">
    <property type="entry name" value="SIGNAL PEPTIDASE I"/>
    <property type="match status" value="1"/>
</dbReference>
<accession>A0ABS1W0Q5</accession>
<evidence type="ECO:0000256" key="4">
    <source>
        <dbReference type="ARBA" id="ARBA00022801"/>
    </source>
</evidence>
<dbReference type="PRINTS" id="PR00727">
    <property type="entry name" value="LEADERPTASE"/>
</dbReference>
<comment type="subcellular location">
    <subcellularLocation>
        <location evidence="1">Cell membrane</location>
        <topology evidence="1">Single-pass type II membrane protein</topology>
    </subcellularLocation>
</comment>
<sequence length="137" mass="14543">MVTVLGESMVPTLAHGDRVLVRRVRPDRTRTGEVVVAAWGTPEPGGPFPFTIAEPEPGVPPTLAPWVVKRLVAGPGDPVPEAMRAVVPDETVPAGRFLLIGDNASASTDSRQFGYAHAEYLLGVVVRRSSRIGARPA</sequence>
<keyword evidence="4" id="KW-0378">Hydrolase</keyword>
<evidence type="ECO:0000256" key="3">
    <source>
        <dbReference type="ARBA" id="ARBA00022670"/>
    </source>
</evidence>
<dbReference type="Proteomes" id="UP000598996">
    <property type="component" value="Unassembled WGS sequence"/>
</dbReference>